<proteinExistence type="inferred from homology"/>
<dbReference type="InterPro" id="IPR018108">
    <property type="entry name" value="MCP_transmembrane"/>
</dbReference>
<keyword evidence="13" id="KW-1185">Reference proteome</keyword>
<dbReference type="KEGG" id="cdet:87950894"/>
<dbReference type="Proteomes" id="UP001322277">
    <property type="component" value="Chromosome 10"/>
</dbReference>
<evidence type="ECO:0000256" key="11">
    <source>
        <dbReference type="SAM" id="Phobius"/>
    </source>
</evidence>
<keyword evidence="4" id="KW-0677">Repeat</keyword>
<dbReference type="GO" id="GO:0005743">
    <property type="term" value="C:mitochondrial inner membrane"/>
    <property type="evidence" value="ECO:0007669"/>
    <property type="project" value="UniProtKB-SubCell"/>
</dbReference>
<feature type="repeat" description="Solcar" evidence="9">
    <location>
        <begin position="248"/>
        <end position="337"/>
    </location>
</feature>
<dbReference type="InterPro" id="IPR002067">
    <property type="entry name" value="MCP"/>
</dbReference>
<evidence type="ECO:0000256" key="4">
    <source>
        <dbReference type="ARBA" id="ARBA00022737"/>
    </source>
</evidence>
<organism evidence="12 13">
    <name type="scientific">Colletotrichum destructivum</name>
    <dbReference type="NCBI Taxonomy" id="34406"/>
    <lineage>
        <taxon>Eukaryota</taxon>
        <taxon>Fungi</taxon>
        <taxon>Dikarya</taxon>
        <taxon>Ascomycota</taxon>
        <taxon>Pezizomycotina</taxon>
        <taxon>Sordariomycetes</taxon>
        <taxon>Hypocreomycetidae</taxon>
        <taxon>Glomerellales</taxon>
        <taxon>Glomerellaceae</taxon>
        <taxon>Colletotrichum</taxon>
        <taxon>Colletotrichum destructivum species complex</taxon>
    </lineage>
</organism>
<keyword evidence="7" id="KW-0496">Mitochondrion</keyword>
<dbReference type="InterPro" id="IPR023395">
    <property type="entry name" value="MCP_dom_sf"/>
</dbReference>
<name>A0AAX4J1S2_9PEZI</name>
<dbReference type="Gene3D" id="1.50.40.10">
    <property type="entry name" value="Mitochondrial carrier domain"/>
    <property type="match status" value="2"/>
</dbReference>
<dbReference type="PROSITE" id="PS50920">
    <property type="entry name" value="SOLCAR"/>
    <property type="match status" value="3"/>
</dbReference>
<dbReference type="PRINTS" id="PR00926">
    <property type="entry name" value="MITOCARRIER"/>
</dbReference>
<evidence type="ECO:0000256" key="1">
    <source>
        <dbReference type="ARBA" id="ARBA00004448"/>
    </source>
</evidence>
<keyword evidence="2 10" id="KW-0813">Transport</keyword>
<dbReference type="PANTHER" id="PTHR45829:SF4">
    <property type="entry name" value="MITOCHONDRIAL CARRIER PROTEIN RIM2"/>
    <property type="match status" value="1"/>
</dbReference>
<feature type="transmembrane region" description="Helical" evidence="11">
    <location>
        <begin position="97"/>
        <end position="119"/>
    </location>
</feature>
<dbReference type="AlphaFoldDB" id="A0AAX4J1S2"/>
<dbReference type="GO" id="GO:1990519">
    <property type="term" value="P:pyrimidine nucleotide import into mitochondrion"/>
    <property type="evidence" value="ECO:0007669"/>
    <property type="project" value="TreeGrafter"/>
</dbReference>
<evidence type="ECO:0000256" key="6">
    <source>
        <dbReference type="ARBA" id="ARBA00022989"/>
    </source>
</evidence>
<dbReference type="GeneID" id="87950894"/>
<comment type="subcellular location">
    <subcellularLocation>
        <location evidence="1">Mitochondrion inner membrane</location>
        <topology evidence="1">Multi-pass membrane protein</topology>
    </subcellularLocation>
</comment>
<dbReference type="Pfam" id="PF00153">
    <property type="entry name" value="Mito_carr"/>
    <property type="match status" value="3"/>
</dbReference>
<evidence type="ECO:0000313" key="13">
    <source>
        <dbReference type="Proteomes" id="UP001322277"/>
    </source>
</evidence>
<dbReference type="InterPro" id="IPR049562">
    <property type="entry name" value="SLC25A33/36-like"/>
</dbReference>
<keyword evidence="8 9" id="KW-0472">Membrane</keyword>
<keyword evidence="6 11" id="KW-1133">Transmembrane helix</keyword>
<sequence>MIAKSQPSLGSNTTNTRRTQPLIHFAAGASGGAATSLLTSPLDVLRTRLQSDLYEPPSRSANAGQAPRSFLNRTPLGHVFETFDILRSIKNNEGWRGLFRGIGPSLAGVVPATAIKFYVYGNTKLLAARYLDYKEDDPIVHAHAAIAAAIATATATNPIWLVKTRLQLDKSRANQGATVRQYKGSLDCVQQVLQKEGIPGLYRGLSASYLGTVETVLHLVVYERLKILFQSPFLRHRSTRNPAVEELGKWVSTSGAAGCAKFAAVLVTYPHEVIRTRLRQAPTANGRQTYTGLGQCFNLVWKQEGWRGLYGGLTPHLVRSIPSAVITLGVYEFVLRVANTSV</sequence>
<comment type="similarity">
    <text evidence="10">Belongs to the mitochondrial carrier (TC 2.A.29) family.</text>
</comment>
<dbReference type="GO" id="GO:0015218">
    <property type="term" value="F:pyrimidine nucleotide transmembrane transporter activity"/>
    <property type="evidence" value="ECO:0007669"/>
    <property type="project" value="InterPro"/>
</dbReference>
<evidence type="ECO:0000256" key="10">
    <source>
        <dbReference type="RuleBase" id="RU000488"/>
    </source>
</evidence>
<evidence type="ECO:0000256" key="7">
    <source>
        <dbReference type="ARBA" id="ARBA00023128"/>
    </source>
</evidence>
<dbReference type="PANTHER" id="PTHR45829">
    <property type="entry name" value="MITOCHONDRIAL CARRIER PROTEIN RIM2"/>
    <property type="match status" value="1"/>
</dbReference>
<evidence type="ECO:0000256" key="2">
    <source>
        <dbReference type="ARBA" id="ARBA00022448"/>
    </source>
</evidence>
<reference evidence="13" key="1">
    <citation type="journal article" date="2023" name="bioRxiv">
        <title>Complete genome of the Medicago anthracnose fungus, Colletotrichum destructivum, reveals a mini-chromosome-like region within a core chromosome.</title>
        <authorList>
            <person name="Lapalu N."/>
            <person name="Simon A."/>
            <person name="Lu A."/>
            <person name="Plaumann P.-L."/>
            <person name="Amselem J."/>
            <person name="Pigne S."/>
            <person name="Auger A."/>
            <person name="Koch C."/>
            <person name="Dallery J.-F."/>
            <person name="O'Connell R.J."/>
        </authorList>
    </citation>
    <scope>NUCLEOTIDE SEQUENCE [LARGE SCALE GENOMIC DNA]</scope>
    <source>
        <strain evidence="13">CBS 520.97</strain>
    </source>
</reference>
<evidence type="ECO:0000256" key="9">
    <source>
        <dbReference type="PROSITE-ProRule" id="PRU00282"/>
    </source>
</evidence>
<feature type="repeat" description="Solcar" evidence="9">
    <location>
        <begin position="19"/>
        <end position="126"/>
    </location>
</feature>
<dbReference type="SUPFAM" id="SSF103506">
    <property type="entry name" value="Mitochondrial carrier"/>
    <property type="match status" value="1"/>
</dbReference>
<dbReference type="RefSeq" id="XP_062786601.1">
    <property type="nucleotide sequence ID" value="XM_062930550.1"/>
</dbReference>
<evidence type="ECO:0000256" key="8">
    <source>
        <dbReference type="ARBA" id="ARBA00023136"/>
    </source>
</evidence>
<keyword evidence="3 9" id="KW-0812">Transmembrane</keyword>
<accession>A0AAX4J1S2</accession>
<evidence type="ECO:0000256" key="5">
    <source>
        <dbReference type="ARBA" id="ARBA00022792"/>
    </source>
</evidence>
<feature type="repeat" description="Solcar" evidence="9">
    <location>
        <begin position="136"/>
        <end position="228"/>
    </location>
</feature>
<evidence type="ECO:0000313" key="12">
    <source>
        <dbReference type="EMBL" id="WQF89380.1"/>
    </source>
</evidence>
<gene>
    <name evidence="12" type="ORF">CDEST_14394</name>
</gene>
<evidence type="ECO:0000256" key="3">
    <source>
        <dbReference type="ARBA" id="ARBA00022692"/>
    </source>
</evidence>
<keyword evidence="5" id="KW-0999">Mitochondrion inner membrane</keyword>
<protein>
    <submittedName>
        <fullName evidence="12">Mitochondrial carrier protein</fullName>
    </submittedName>
</protein>
<dbReference type="EMBL" id="CP137314">
    <property type="protein sequence ID" value="WQF89380.1"/>
    <property type="molecule type" value="Genomic_DNA"/>
</dbReference>
<feature type="transmembrane region" description="Helical" evidence="11">
    <location>
        <begin position="139"/>
        <end position="162"/>
    </location>
</feature>